<evidence type="ECO:0000256" key="3">
    <source>
        <dbReference type="ARBA" id="ARBA00022679"/>
    </source>
</evidence>
<organism evidence="5 6">
    <name type="scientific">Protea cynaroides</name>
    <dbReference type="NCBI Taxonomy" id="273540"/>
    <lineage>
        <taxon>Eukaryota</taxon>
        <taxon>Viridiplantae</taxon>
        <taxon>Streptophyta</taxon>
        <taxon>Embryophyta</taxon>
        <taxon>Tracheophyta</taxon>
        <taxon>Spermatophyta</taxon>
        <taxon>Magnoliopsida</taxon>
        <taxon>Proteales</taxon>
        <taxon>Proteaceae</taxon>
        <taxon>Protea</taxon>
    </lineage>
</organism>
<dbReference type="InterPro" id="IPR029063">
    <property type="entry name" value="SAM-dependent_MTases_sf"/>
</dbReference>
<dbReference type="NCBIfam" id="TIGR00027">
    <property type="entry name" value="mthyl_TIGR00027"/>
    <property type="match status" value="1"/>
</dbReference>
<accession>A0A9Q0KCQ8</accession>
<dbReference type="PANTHER" id="PTHR43619">
    <property type="entry name" value="S-ADENOSYL-L-METHIONINE-DEPENDENT METHYLTRANSFERASE YKTD-RELATED"/>
    <property type="match status" value="1"/>
</dbReference>
<dbReference type="Proteomes" id="UP001141806">
    <property type="component" value="Unassembled WGS sequence"/>
</dbReference>
<evidence type="ECO:0000313" key="6">
    <source>
        <dbReference type="Proteomes" id="UP001141806"/>
    </source>
</evidence>
<keyword evidence="2" id="KW-0489">Methyltransferase</keyword>
<evidence type="ECO:0000256" key="4">
    <source>
        <dbReference type="SAM" id="MobiDB-lite"/>
    </source>
</evidence>
<evidence type="ECO:0008006" key="7">
    <source>
        <dbReference type="Google" id="ProtNLM"/>
    </source>
</evidence>
<evidence type="ECO:0000256" key="2">
    <source>
        <dbReference type="ARBA" id="ARBA00022603"/>
    </source>
</evidence>
<protein>
    <recommendedName>
        <fullName evidence="7">S-adenosyl-L-methionine-dependent methyltransferase</fullName>
    </recommendedName>
</protein>
<reference evidence="5" key="1">
    <citation type="journal article" date="2023" name="Plant J.">
        <title>The genome of the king protea, Protea cynaroides.</title>
        <authorList>
            <person name="Chang J."/>
            <person name="Duong T.A."/>
            <person name="Schoeman C."/>
            <person name="Ma X."/>
            <person name="Roodt D."/>
            <person name="Barker N."/>
            <person name="Li Z."/>
            <person name="Van de Peer Y."/>
            <person name="Mizrachi E."/>
        </authorList>
    </citation>
    <scope>NUCLEOTIDE SEQUENCE</scope>
    <source>
        <tissue evidence="5">Young leaves</tissue>
    </source>
</reference>
<dbReference type="InterPro" id="IPR007213">
    <property type="entry name" value="Ppm1/Ppm2/Tcmp"/>
</dbReference>
<comment type="similarity">
    <text evidence="1">Belongs to the UPF0677 family.</text>
</comment>
<sequence>MAGPGPAKAVHTQTLAGPPPLMRTGKGLSYAEETAGCETHYSALTWPLQMGCGCLFPAAAVTLVRPQLSRLSAKKRHGRLTAHLQNHDDPLFQAAIDAASLRFQETCKPEPLFLDPFAGCFIASDANKDIKQSPSLTASVHHYCIATKFIDDKLLTAINQMEGFAQIVLLADGMDTRPYRLNWPNSTIIFDISPDRVFQTAAQMLEGVGAKIPRNCLFLHIPLECPDIQEILQRKGFMGNRPSLWIFQGLPVLTLARFNELLFIVSSLAMKGSLLLGELPTWLTETEVGTKSTTQKWMDKLFMSHGFKVEVINFEDVTRSMGRDPPSGGYKNILFVAEQLRLSDDQMESWRREYHRIEEEADEEGFEEL</sequence>
<dbReference type="GO" id="GO:0032259">
    <property type="term" value="P:methylation"/>
    <property type="evidence" value="ECO:0007669"/>
    <property type="project" value="UniProtKB-KW"/>
</dbReference>
<keyword evidence="6" id="KW-1185">Reference proteome</keyword>
<keyword evidence="3" id="KW-0808">Transferase</keyword>
<dbReference type="OrthoDB" id="203237at2759"/>
<comment type="caution">
    <text evidence="5">The sequence shown here is derived from an EMBL/GenBank/DDBJ whole genome shotgun (WGS) entry which is preliminary data.</text>
</comment>
<dbReference type="InterPro" id="IPR011610">
    <property type="entry name" value="SAM_mthyl_Trfase_ML2640-like"/>
</dbReference>
<proteinExistence type="inferred from homology"/>
<feature type="region of interest" description="Disordered" evidence="4">
    <location>
        <begin position="1"/>
        <end position="22"/>
    </location>
</feature>
<dbReference type="EMBL" id="JAMYWD010000006">
    <property type="protein sequence ID" value="KAJ4968133.1"/>
    <property type="molecule type" value="Genomic_DNA"/>
</dbReference>
<dbReference type="AlphaFoldDB" id="A0A9Q0KCQ8"/>
<dbReference type="PANTHER" id="PTHR43619:SF2">
    <property type="entry name" value="S-ADENOSYL-L-METHIONINE-DEPENDENT METHYLTRANSFERASES SUPERFAMILY PROTEIN"/>
    <property type="match status" value="1"/>
</dbReference>
<evidence type="ECO:0000256" key="1">
    <source>
        <dbReference type="ARBA" id="ARBA00008138"/>
    </source>
</evidence>
<name>A0A9Q0KCQ8_9MAGN</name>
<gene>
    <name evidence="5" type="ORF">NE237_014834</name>
</gene>
<dbReference type="Pfam" id="PF04072">
    <property type="entry name" value="LCM"/>
    <property type="match status" value="1"/>
</dbReference>
<dbReference type="SUPFAM" id="SSF53335">
    <property type="entry name" value="S-adenosyl-L-methionine-dependent methyltransferases"/>
    <property type="match status" value="1"/>
</dbReference>
<dbReference type="Gene3D" id="3.40.50.150">
    <property type="entry name" value="Vaccinia Virus protein VP39"/>
    <property type="match status" value="1"/>
</dbReference>
<evidence type="ECO:0000313" key="5">
    <source>
        <dbReference type="EMBL" id="KAJ4968133.1"/>
    </source>
</evidence>
<dbReference type="GO" id="GO:0008168">
    <property type="term" value="F:methyltransferase activity"/>
    <property type="evidence" value="ECO:0007669"/>
    <property type="project" value="UniProtKB-KW"/>
</dbReference>